<dbReference type="EMBL" id="MKGQ01000001">
    <property type="protein sequence ID" value="OKP05652.1"/>
    <property type="molecule type" value="Genomic_DNA"/>
</dbReference>
<name>A0A1Q5TZK2_9GAMM</name>
<comment type="caution">
    <text evidence="2">The sequence shown here is derived from an EMBL/GenBank/DDBJ whole genome shotgun (WGS) entry which is preliminary data.</text>
</comment>
<keyword evidence="1" id="KW-0732">Signal</keyword>
<organism evidence="2 3">
    <name type="scientific">Xenorhabdus eapokensis</name>
    <dbReference type="NCBI Taxonomy" id="1873482"/>
    <lineage>
        <taxon>Bacteria</taxon>
        <taxon>Pseudomonadati</taxon>
        <taxon>Pseudomonadota</taxon>
        <taxon>Gammaproteobacteria</taxon>
        <taxon>Enterobacterales</taxon>
        <taxon>Morganellaceae</taxon>
        <taxon>Xenorhabdus</taxon>
    </lineage>
</organism>
<evidence type="ECO:0000256" key="1">
    <source>
        <dbReference type="SAM" id="SignalP"/>
    </source>
</evidence>
<feature type="chain" id="PRO_5012705277" description="Halovibrin HvnA" evidence="1">
    <location>
        <begin position="24"/>
        <end position="287"/>
    </location>
</feature>
<dbReference type="OrthoDB" id="6766953at2"/>
<dbReference type="AlphaFoldDB" id="A0A1Q5TZK2"/>
<evidence type="ECO:0000313" key="2">
    <source>
        <dbReference type="EMBL" id="OKP05652.1"/>
    </source>
</evidence>
<dbReference type="RefSeq" id="WP_074022146.1">
    <property type="nucleotide sequence ID" value="NZ_CAWNAG010000001.1"/>
</dbReference>
<evidence type="ECO:0000313" key="3">
    <source>
        <dbReference type="Proteomes" id="UP000186268"/>
    </source>
</evidence>
<keyword evidence="3" id="KW-1185">Reference proteome</keyword>
<proteinExistence type="predicted"/>
<reference evidence="2 3" key="1">
    <citation type="submission" date="2016-09" db="EMBL/GenBank/DDBJ databases">
        <title>Xenorhabdus thuongxuanensis sp. nov. and Xenorhabdus eapokensis sp. nov., isolated from Steinernema species.</title>
        <authorList>
            <person name="Kaempfer P."/>
            <person name="Tobias N.J."/>
            <person name="Phan Ke L."/>
            <person name="Bode H.B."/>
            <person name="Glaeser S.P."/>
        </authorList>
    </citation>
    <scope>NUCLEOTIDE SEQUENCE [LARGE SCALE GENOMIC DNA]</scope>
    <source>
        <strain evidence="2 3">DL20</strain>
    </source>
</reference>
<accession>A0A1Q5TZK2</accession>
<sequence length="287" mass="32634">MERVKLIIKLFLYMAFFIPVANANSDTGYDVAKKITQRYFDNQIYCGDDGLPVFLCSGVLIRGTVSSDKYHSWNPSQTSQRKGSVSFSYLRSDVKIIELEVNHHNGYIFSPYLESFDNTGNPKINPEILCYFPIDGGTDARNDKGCGSYSGYLNSGSCQQQNITTAEQWVNNYINVNHFDRNAQCGFDVTGDNSADIFMQAIKVSSLIDLPLNNELLLAVWDQDIPEKLPIEAFFYQNDGLQDAQHDQKDYYQSTGILLPIIKIIFPRDKSEDVRFTYDQDDQVNIN</sequence>
<dbReference type="Proteomes" id="UP000186268">
    <property type="component" value="Unassembled WGS sequence"/>
</dbReference>
<gene>
    <name evidence="2" type="ORF">Xedl_00133</name>
</gene>
<dbReference type="STRING" id="1873482.Xedl_00133"/>
<evidence type="ECO:0008006" key="4">
    <source>
        <dbReference type="Google" id="ProtNLM"/>
    </source>
</evidence>
<protein>
    <recommendedName>
        <fullName evidence="4">Halovibrin HvnA</fullName>
    </recommendedName>
</protein>
<feature type="signal peptide" evidence="1">
    <location>
        <begin position="1"/>
        <end position="23"/>
    </location>
</feature>